<dbReference type="Proteomes" id="UP001432000">
    <property type="component" value="Chromosome"/>
</dbReference>
<accession>A0ABZ2PGY3</accession>
<keyword evidence="3" id="KW-1185">Reference proteome</keyword>
<sequence length="88" mass="9740">MQYSDPADAVYRAPMPGGVERALTYGLCGMSVTDERSLRRVACFEKVPEQAVPSATLRTFARGGRNFQQTHDPRVGAESASVWRARNH</sequence>
<dbReference type="EMBL" id="CP147846">
    <property type="protein sequence ID" value="WXG68394.1"/>
    <property type="molecule type" value="Genomic_DNA"/>
</dbReference>
<evidence type="ECO:0000256" key="1">
    <source>
        <dbReference type="SAM" id="MobiDB-lite"/>
    </source>
</evidence>
<reference evidence="2 3" key="1">
    <citation type="submission" date="2024-03" db="EMBL/GenBank/DDBJ databases">
        <title>Natural products discovery in diverse microorganisms through a two-stage MS feature dereplication strategy.</title>
        <authorList>
            <person name="Zhang R."/>
        </authorList>
    </citation>
    <scope>NUCLEOTIDE SEQUENCE [LARGE SCALE GENOMIC DNA]</scope>
    <source>
        <strain evidence="2 3">18930</strain>
    </source>
</reference>
<feature type="region of interest" description="Disordered" evidence="1">
    <location>
        <begin position="63"/>
        <end position="88"/>
    </location>
</feature>
<evidence type="ECO:0000313" key="3">
    <source>
        <dbReference type="Proteomes" id="UP001432000"/>
    </source>
</evidence>
<proteinExistence type="predicted"/>
<dbReference type="RefSeq" id="WP_338888578.1">
    <property type="nucleotide sequence ID" value="NZ_CP147846.1"/>
</dbReference>
<organism evidence="2 3">
    <name type="scientific">Rhodococcus sovatensis</name>
    <dbReference type="NCBI Taxonomy" id="1805840"/>
    <lineage>
        <taxon>Bacteria</taxon>
        <taxon>Bacillati</taxon>
        <taxon>Actinomycetota</taxon>
        <taxon>Actinomycetes</taxon>
        <taxon>Mycobacteriales</taxon>
        <taxon>Nocardiaceae</taxon>
        <taxon>Rhodococcus</taxon>
    </lineage>
</organism>
<protein>
    <submittedName>
        <fullName evidence="2">Uncharacterized protein</fullName>
    </submittedName>
</protein>
<name>A0ABZ2PGY3_9NOCA</name>
<gene>
    <name evidence="2" type="ORF">WDS16_24915</name>
</gene>
<evidence type="ECO:0000313" key="2">
    <source>
        <dbReference type="EMBL" id="WXG68394.1"/>
    </source>
</evidence>